<sequence>MEPVRGKKNIIFLETMCSIQPNEIDDTGLLLTKRQACSIESAAKINSDASVHLLYTCSMNGGIKTSPEYVKRLFKYPNIKIWKLDIPEFLSGTPLQDWNFKEYLETSNWPVEHSSDILRYVSLLKYGGTYLDLDVVIRKSLEKLGTNYLGKESSDSLSTCVLNFASEGIGRNVSEMCVNEILNNFWGESWNHNGPDLVTRVLKKLCGVETVEEMNPDRCSGLKVLPEINFAPFSYPQWKSLFSSTDVYEIMNQMNSSFGVHVWNKLSKDENINLLSTQPYGLLALQFCP</sequence>
<dbReference type="InterPro" id="IPR007652">
    <property type="entry name" value="A1-4-GlycosylTfrase_dom"/>
</dbReference>
<dbReference type="Pfam" id="PF04488">
    <property type="entry name" value="Gly_transf_sug"/>
    <property type="match status" value="1"/>
</dbReference>
<dbReference type="STRING" id="136037.A0A067QLR5"/>
<evidence type="ECO:0000256" key="2">
    <source>
        <dbReference type="ARBA" id="ARBA00009003"/>
    </source>
</evidence>
<comment type="subcellular location">
    <subcellularLocation>
        <location evidence="1">Golgi apparatus membrane</location>
        <topology evidence="1">Single-pass type II membrane protein</topology>
    </subcellularLocation>
</comment>
<dbReference type="InterPro" id="IPR007577">
    <property type="entry name" value="GlycoTrfase_DXD_sugar-bd_CS"/>
</dbReference>
<organism evidence="8 9">
    <name type="scientific">Zootermopsis nevadensis</name>
    <name type="common">Dampwood termite</name>
    <dbReference type="NCBI Taxonomy" id="136037"/>
    <lineage>
        <taxon>Eukaryota</taxon>
        <taxon>Metazoa</taxon>
        <taxon>Ecdysozoa</taxon>
        <taxon>Arthropoda</taxon>
        <taxon>Hexapoda</taxon>
        <taxon>Insecta</taxon>
        <taxon>Pterygota</taxon>
        <taxon>Neoptera</taxon>
        <taxon>Polyneoptera</taxon>
        <taxon>Dictyoptera</taxon>
        <taxon>Blattodea</taxon>
        <taxon>Blattoidea</taxon>
        <taxon>Termitoidae</taxon>
        <taxon>Termopsidae</taxon>
        <taxon>Zootermopsis</taxon>
    </lineage>
</organism>
<dbReference type="GO" id="GO:0000139">
    <property type="term" value="C:Golgi membrane"/>
    <property type="evidence" value="ECO:0007669"/>
    <property type="project" value="UniProtKB-SubCell"/>
</dbReference>
<dbReference type="OMA" id="RQVCAIE"/>
<feature type="domain" description="Alpha 1,4-glycosyltransferase" evidence="7">
    <location>
        <begin position="169"/>
        <end position="289"/>
    </location>
</feature>
<evidence type="ECO:0000313" key="8">
    <source>
        <dbReference type="EMBL" id="KDR09060.1"/>
    </source>
</evidence>
<comment type="similarity">
    <text evidence="2">Belongs to the glycosyltransferase 32 family.</text>
</comment>
<gene>
    <name evidence="8" type="ORF">L798_00746</name>
</gene>
<keyword evidence="4" id="KW-0808">Transferase</keyword>
<accession>A0A067QLR5</accession>
<dbReference type="eggNOG" id="KOG1928">
    <property type="taxonomic scope" value="Eukaryota"/>
</dbReference>
<dbReference type="Pfam" id="PF04572">
    <property type="entry name" value="Gb3_synth"/>
    <property type="match status" value="1"/>
</dbReference>
<evidence type="ECO:0000259" key="7">
    <source>
        <dbReference type="Pfam" id="PF04572"/>
    </source>
</evidence>
<dbReference type="AlphaFoldDB" id="A0A067QLR5"/>
<evidence type="ECO:0000256" key="4">
    <source>
        <dbReference type="ARBA" id="ARBA00022679"/>
    </source>
</evidence>
<keyword evidence="3" id="KW-0328">Glycosyltransferase</keyword>
<keyword evidence="9" id="KW-1185">Reference proteome</keyword>
<evidence type="ECO:0000256" key="5">
    <source>
        <dbReference type="ARBA" id="ARBA00023034"/>
    </source>
</evidence>
<name>A0A067QLR5_ZOONE</name>
<dbReference type="SUPFAM" id="SSF53448">
    <property type="entry name" value="Nucleotide-diphospho-sugar transferases"/>
    <property type="match status" value="1"/>
</dbReference>
<dbReference type="GO" id="GO:0006688">
    <property type="term" value="P:glycosphingolipid biosynthetic process"/>
    <property type="evidence" value="ECO:0007669"/>
    <property type="project" value="TreeGrafter"/>
</dbReference>
<dbReference type="InParanoid" id="A0A067QLR5"/>
<dbReference type="InterPro" id="IPR029044">
    <property type="entry name" value="Nucleotide-diphossugar_trans"/>
</dbReference>
<keyword evidence="5" id="KW-0333">Golgi apparatus</keyword>
<keyword evidence="6" id="KW-0472">Membrane</keyword>
<dbReference type="EMBL" id="KK853278">
    <property type="protein sequence ID" value="KDR09060.1"/>
    <property type="molecule type" value="Genomic_DNA"/>
</dbReference>
<dbReference type="GO" id="GO:0035248">
    <property type="term" value="F:alpha-1,4-N-acetylgalactosaminyltransferase activity"/>
    <property type="evidence" value="ECO:0007669"/>
    <property type="project" value="TreeGrafter"/>
</dbReference>
<feature type="non-terminal residue" evidence="8">
    <location>
        <position position="289"/>
    </location>
</feature>
<evidence type="ECO:0000256" key="1">
    <source>
        <dbReference type="ARBA" id="ARBA00004323"/>
    </source>
</evidence>
<dbReference type="Proteomes" id="UP000027135">
    <property type="component" value="Unassembled WGS sequence"/>
</dbReference>
<dbReference type="PANTHER" id="PTHR12042">
    <property type="entry name" value="LACTOSYLCERAMIDE 4-ALPHA-GALACTOSYLTRANSFERASE ALPHA- 1,4-GALACTOSYLTRANSFERASE"/>
    <property type="match status" value="1"/>
</dbReference>
<protein>
    <recommendedName>
        <fullName evidence="7">Alpha 1,4-glycosyltransferase domain-containing protein</fullName>
    </recommendedName>
</protein>
<evidence type="ECO:0000256" key="6">
    <source>
        <dbReference type="ARBA" id="ARBA00023136"/>
    </source>
</evidence>
<reference evidence="8 9" key="1">
    <citation type="journal article" date="2014" name="Nat. Commun.">
        <title>Molecular traces of alternative social organization in a termite genome.</title>
        <authorList>
            <person name="Terrapon N."/>
            <person name="Li C."/>
            <person name="Robertson H.M."/>
            <person name="Ji L."/>
            <person name="Meng X."/>
            <person name="Booth W."/>
            <person name="Chen Z."/>
            <person name="Childers C.P."/>
            <person name="Glastad K.M."/>
            <person name="Gokhale K."/>
            <person name="Gowin J."/>
            <person name="Gronenberg W."/>
            <person name="Hermansen R.A."/>
            <person name="Hu H."/>
            <person name="Hunt B.G."/>
            <person name="Huylmans A.K."/>
            <person name="Khalil S.M."/>
            <person name="Mitchell R.D."/>
            <person name="Munoz-Torres M.C."/>
            <person name="Mustard J.A."/>
            <person name="Pan H."/>
            <person name="Reese J.T."/>
            <person name="Scharf M.E."/>
            <person name="Sun F."/>
            <person name="Vogel H."/>
            <person name="Xiao J."/>
            <person name="Yang W."/>
            <person name="Yang Z."/>
            <person name="Yang Z."/>
            <person name="Zhou J."/>
            <person name="Zhu J."/>
            <person name="Brent C.S."/>
            <person name="Elsik C.G."/>
            <person name="Goodisman M.A."/>
            <person name="Liberles D.A."/>
            <person name="Roe R.M."/>
            <person name="Vargo E.L."/>
            <person name="Vilcinskas A."/>
            <person name="Wang J."/>
            <person name="Bornberg-Bauer E."/>
            <person name="Korb J."/>
            <person name="Zhang G."/>
            <person name="Liebig J."/>
        </authorList>
    </citation>
    <scope>NUCLEOTIDE SEQUENCE [LARGE SCALE GENOMIC DNA]</scope>
    <source>
        <tissue evidence="8">Whole organism</tissue>
    </source>
</reference>
<evidence type="ECO:0000256" key="3">
    <source>
        <dbReference type="ARBA" id="ARBA00022676"/>
    </source>
</evidence>
<proteinExistence type="inferred from homology"/>
<evidence type="ECO:0000313" key="9">
    <source>
        <dbReference type="Proteomes" id="UP000027135"/>
    </source>
</evidence>
<dbReference type="PANTHER" id="PTHR12042:SF21">
    <property type="entry name" value="ALPHA1,4-GALACTOSYLTRANSFERASE 1-RELATED"/>
    <property type="match status" value="1"/>
</dbReference>
<dbReference type="Gene3D" id="3.90.550.20">
    <property type="match status" value="1"/>
</dbReference>
<dbReference type="InterPro" id="IPR051981">
    <property type="entry name" value="Glycosyltransf_32"/>
</dbReference>